<accession>A0A804QSS0</accession>
<keyword evidence="2" id="KW-1185">Reference proteome</keyword>
<dbReference type="AlphaFoldDB" id="A0A804QSS0"/>
<reference evidence="1" key="3">
    <citation type="submission" date="2021-05" db="UniProtKB">
        <authorList>
            <consortium name="EnsemblPlants"/>
        </authorList>
    </citation>
    <scope>IDENTIFICATION</scope>
    <source>
        <strain evidence="1">cv. B73</strain>
    </source>
</reference>
<dbReference type="InParanoid" id="A0A804QSS0"/>
<name>A0A804QSS0_MAIZE</name>
<protein>
    <submittedName>
        <fullName evidence="1">Uncharacterized protein</fullName>
    </submittedName>
</protein>
<dbReference type="Proteomes" id="UP000007305">
    <property type="component" value="Chromosome 8"/>
</dbReference>
<reference evidence="1" key="2">
    <citation type="submission" date="2019-07" db="EMBL/GenBank/DDBJ databases">
        <authorList>
            <person name="Seetharam A."/>
            <person name="Woodhouse M."/>
            <person name="Cannon E."/>
        </authorList>
    </citation>
    <scope>NUCLEOTIDE SEQUENCE [LARGE SCALE GENOMIC DNA]</scope>
    <source>
        <strain evidence="1">cv. B73</strain>
    </source>
</reference>
<evidence type="ECO:0000313" key="1">
    <source>
        <dbReference type="EnsemblPlants" id="Zm00001eb350570_P001"/>
    </source>
</evidence>
<sequence length="116" mass="12728">MSTLIYRVRNSSPQQILLVMVDSLAKLSMDVGDKDLVYSLLLVFSGMLMDEKGKDGGPICARESFDFHAFVLWGCDGENPYGVQKGFEAMMFHPEQAGSRYGMVLSAPVAALGLRC</sequence>
<organism evidence="1 2">
    <name type="scientific">Zea mays</name>
    <name type="common">Maize</name>
    <dbReference type="NCBI Taxonomy" id="4577"/>
    <lineage>
        <taxon>Eukaryota</taxon>
        <taxon>Viridiplantae</taxon>
        <taxon>Streptophyta</taxon>
        <taxon>Embryophyta</taxon>
        <taxon>Tracheophyta</taxon>
        <taxon>Spermatophyta</taxon>
        <taxon>Magnoliopsida</taxon>
        <taxon>Liliopsida</taxon>
        <taxon>Poales</taxon>
        <taxon>Poaceae</taxon>
        <taxon>PACMAD clade</taxon>
        <taxon>Panicoideae</taxon>
        <taxon>Andropogonodae</taxon>
        <taxon>Andropogoneae</taxon>
        <taxon>Tripsacinae</taxon>
        <taxon>Zea</taxon>
    </lineage>
</organism>
<proteinExistence type="predicted"/>
<dbReference type="EnsemblPlants" id="Zm00001eb350570_T001">
    <property type="protein sequence ID" value="Zm00001eb350570_P001"/>
    <property type="gene ID" value="Zm00001eb350570"/>
</dbReference>
<evidence type="ECO:0000313" key="2">
    <source>
        <dbReference type="Proteomes" id="UP000007305"/>
    </source>
</evidence>
<reference evidence="2" key="1">
    <citation type="journal article" date="2009" name="Science">
        <title>The B73 maize genome: complexity, diversity, and dynamics.</title>
        <authorList>
            <person name="Schnable P.S."/>
            <person name="Ware D."/>
            <person name="Fulton R.S."/>
            <person name="Stein J.C."/>
            <person name="Wei F."/>
            <person name="Pasternak S."/>
            <person name="Liang C."/>
            <person name="Zhang J."/>
            <person name="Fulton L."/>
            <person name="Graves T.A."/>
            <person name="Minx P."/>
            <person name="Reily A.D."/>
            <person name="Courtney L."/>
            <person name="Kruchowski S.S."/>
            <person name="Tomlinson C."/>
            <person name="Strong C."/>
            <person name="Delehaunty K."/>
            <person name="Fronick C."/>
            <person name="Courtney B."/>
            <person name="Rock S.M."/>
            <person name="Belter E."/>
            <person name="Du F."/>
            <person name="Kim K."/>
            <person name="Abbott R.M."/>
            <person name="Cotton M."/>
            <person name="Levy A."/>
            <person name="Marchetto P."/>
            <person name="Ochoa K."/>
            <person name="Jackson S.M."/>
            <person name="Gillam B."/>
            <person name="Chen W."/>
            <person name="Yan L."/>
            <person name="Higginbotham J."/>
            <person name="Cardenas M."/>
            <person name="Waligorski J."/>
            <person name="Applebaum E."/>
            <person name="Phelps L."/>
            <person name="Falcone J."/>
            <person name="Kanchi K."/>
            <person name="Thane T."/>
            <person name="Scimone A."/>
            <person name="Thane N."/>
            <person name="Henke J."/>
            <person name="Wang T."/>
            <person name="Ruppert J."/>
            <person name="Shah N."/>
            <person name="Rotter K."/>
            <person name="Hodges J."/>
            <person name="Ingenthron E."/>
            <person name="Cordes M."/>
            <person name="Kohlberg S."/>
            <person name="Sgro J."/>
            <person name="Delgado B."/>
            <person name="Mead K."/>
            <person name="Chinwalla A."/>
            <person name="Leonard S."/>
            <person name="Crouse K."/>
            <person name="Collura K."/>
            <person name="Kudrna D."/>
            <person name="Currie J."/>
            <person name="He R."/>
            <person name="Angelova A."/>
            <person name="Rajasekar S."/>
            <person name="Mueller T."/>
            <person name="Lomeli R."/>
            <person name="Scara G."/>
            <person name="Ko A."/>
            <person name="Delaney K."/>
            <person name="Wissotski M."/>
            <person name="Lopez G."/>
            <person name="Campos D."/>
            <person name="Braidotti M."/>
            <person name="Ashley E."/>
            <person name="Golser W."/>
            <person name="Kim H."/>
            <person name="Lee S."/>
            <person name="Lin J."/>
            <person name="Dujmic Z."/>
            <person name="Kim W."/>
            <person name="Talag J."/>
            <person name="Zuccolo A."/>
            <person name="Fan C."/>
            <person name="Sebastian A."/>
            <person name="Kramer M."/>
            <person name="Spiegel L."/>
            <person name="Nascimento L."/>
            <person name="Zutavern T."/>
            <person name="Miller B."/>
            <person name="Ambroise C."/>
            <person name="Muller S."/>
            <person name="Spooner W."/>
            <person name="Narechania A."/>
            <person name="Ren L."/>
            <person name="Wei S."/>
            <person name="Kumari S."/>
            <person name="Faga B."/>
            <person name="Levy M.J."/>
            <person name="McMahan L."/>
            <person name="Van Buren P."/>
            <person name="Vaughn M.W."/>
            <person name="Ying K."/>
            <person name="Yeh C.-T."/>
            <person name="Emrich S.J."/>
            <person name="Jia Y."/>
            <person name="Kalyanaraman A."/>
            <person name="Hsia A.-P."/>
            <person name="Barbazuk W.B."/>
            <person name="Baucom R.S."/>
            <person name="Brutnell T.P."/>
            <person name="Carpita N.C."/>
            <person name="Chaparro C."/>
            <person name="Chia J.-M."/>
            <person name="Deragon J.-M."/>
            <person name="Estill J.C."/>
            <person name="Fu Y."/>
            <person name="Jeddeloh J.A."/>
            <person name="Han Y."/>
            <person name="Lee H."/>
            <person name="Li P."/>
            <person name="Lisch D.R."/>
            <person name="Liu S."/>
            <person name="Liu Z."/>
            <person name="Nagel D.H."/>
            <person name="McCann M.C."/>
            <person name="SanMiguel P."/>
            <person name="Myers A.M."/>
            <person name="Nettleton D."/>
            <person name="Nguyen J."/>
            <person name="Penning B.W."/>
            <person name="Ponnala L."/>
            <person name="Schneider K.L."/>
            <person name="Schwartz D.C."/>
            <person name="Sharma A."/>
            <person name="Soderlund C."/>
            <person name="Springer N.M."/>
            <person name="Sun Q."/>
            <person name="Wang H."/>
            <person name="Waterman M."/>
            <person name="Westerman R."/>
            <person name="Wolfgruber T.K."/>
            <person name="Yang L."/>
            <person name="Yu Y."/>
            <person name="Zhang L."/>
            <person name="Zhou S."/>
            <person name="Zhu Q."/>
            <person name="Bennetzen J.L."/>
            <person name="Dawe R.K."/>
            <person name="Jiang J."/>
            <person name="Jiang N."/>
            <person name="Presting G.G."/>
            <person name="Wessler S.R."/>
            <person name="Aluru S."/>
            <person name="Martienssen R.A."/>
            <person name="Clifton S.W."/>
            <person name="McCombie W.R."/>
            <person name="Wing R.A."/>
            <person name="Wilson R.K."/>
        </authorList>
    </citation>
    <scope>NUCLEOTIDE SEQUENCE [LARGE SCALE GENOMIC DNA]</scope>
    <source>
        <strain evidence="2">cv. B73</strain>
    </source>
</reference>
<dbReference type="Gramene" id="Zm00001eb350570_T001">
    <property type="protein sequence ID" value="Zm00001eb350570_P001"/>
    <property type="gene ID" value="Zm00001eb350570"/>
</dbReference>